<dbReference type="PANTHER" id="PTHR22761:SF10">
    <property type="entry name" value="GH13992P"/>
    <property type="match status" value="1"/>
</dbReference>
<organism evidence="5 6">
    <name type="scientific">Lucilia cuprina</name>
    <name type="common">Green bottle fly</name>
    <name type="synonym">Australian sheep blowfly</name>
    <dbReference type="NCBI Taxonomy" id="7375"/>
    <lineage>
        <taxon>Eukaryota</taxon>
        <taxon>Metazoa</taxon>
        <taxon>Ecdysozoa</taxon>
        <taxon>Arthropoda</taxon>
        <taxon>Hexapoda</taxon>
        <taxon>Insecta</taxon>
        <taxon>Pterygota</taxon>
        <taxon>Neoptera</taxon>
        <taxon>Endopterygota</taxon>
        <taxon>Diptera</taxon>
        <taxon>Brachycera</taxon>
        <taxon>Muscomorpha</taxon>
        <taxon>Oestroidea</taxon>
        <taxon>Calliphoridae</taxon>
        <taxon>Luciliinae</taxon>
        <taxon>Lucilia</taxon>
    </lineage>
</organism>
<comment type="caution">
    <text evidence="5">The sequence shown here is derived from an EMBL/GenBank/DDBJ whole genome shotgun (WGS) entry which is preliminary data.</text>
</comment>
<protein>
    <submittedName>
        <fullName evidence="5">Uncharacterized protein</fullName>
    </submittedName>
</protein>
<dbReference type="GO" id="GO:0000815">
    <property type="term" value="C:ESCRT III complex"/>
    <property type="evidence" value="ECO:0007669"/>
    <property type="project" value="TreeGrafter"/>
</dbReference>
<dbReference type="AlphaFoldDB" id="A0A0L0BXM5"/>
<keyword evidence="4" id="KW-0175">Coiled coil</keyword>
<dbReference type="EMBL" id="JRES01001174">
    <property type="protein sequence ID" value="KNC24782.1"/>
    <property type="molecule type" value="Genomic_DNA"/>
</dbReference>
<evidence type="ECO:0000256" key="3">
    <source>
        <dbReference type="ARBA" id="ARBA00022753"/>
    </source>
</evidence>
<evidence type="ECO:0000313" key="6">
    <source>
        <dbReference type="Proteomes" id="UP000037069"/>
    </source>
</evidence>
<evidence type="ECO:0000256" key="1">
    <source>
        <dbReference type="ARBA" id="ARBA00004177"/>
    </source>
</evidence>
<sequence>REQQDQLARKLVATDKNGARNALRKRKQFEEEIAKLQKQTISIEQQLTALENANLNKETMKYMKQGADAMKKINKGMDVDKLDETMDDIRDQVALGEEISNAISQPLVETDEADLEADLEELEQSMLEDEITNVNQPSTELPSVPKQKVGLDTEVDEEEALRQLEAEMAV</sequence>
<dbReference type="STRING" id="7375.A0A0L0BXM5"/>
<comment type="similarity">
    <text evidence="2">Belongs to the SNF7 family.</text>
</comment>
<dbReference type="Gene3D" id="6.10.140.1230">
    <property type="match status" value="1"/>
</dbReference>
<dbReference type="GO" id="GO:0009898">
    <property type="term" value="C:cytoplasmic side of plasma membrane"/>
    <property type="evidence" value="ECO:0007669"/>
    <property type="project" value="TreeGrafter"/>
</dbReference>
<dbReference type="GO" id="GO:0006900">
    <property type="term" value="P:vesicle budding from membrane"/>
    <property type="evidence" value="ECO:0007669"/>
    <property type="project" value="TreeGrafter"/>
</dbReference>
<dbReference type="Pfam" id="PF03357">
    <property type="entry name" value="Snf7"/>
    <property type="match status" value="1"/>
</dbReference>
<dbReference type="PANTHER" id="PTHR22761">
    <property type="entry name" value="CHARGED MULTIVESICULAR BODY PROTEIN"/>
    <property type="match status" value="1"/>
</dbReference>
<dbReference type="OMA" id="TAHNDMD"/>
<evidence type="ECO:0000313" key="5">
    <source>
        <dbReference type="EMBL" id="KNC24782.1"/>
    </source>
</evidence>
<comment type="subcellular location">
    <subcellularLocation>
        <location evidence="1">Endosome</location>
    </subcellularLocation>
</comment>
<feature type="coiled-coil region" evidence="4">
    <location>
        <begin position="19"/>
        <end position="53"/>
    </location>
</feature>
<dbReference type="Proteomes" id="UP000037069">
    <property type="component" value="Unassembled WGS sequence"/>
</dbReference>
<reference evidence="5 6" key="1">
    <citation type="journal article" date="2015" name="Nat. Commun.">
        <title>Lucilia cuprina genome unlocks parasitic fly biology to underpin future interventions.</title>
        <authorList>
            <person name="Anstead C.A."/>
            <person name="Korhonen P.K."/>
            <person name="Young N.D."/>
            <person name="Hall R.S."/>
            <person name="Jex A.R."/>
            <person name="Murali S.C."/>
            <person name="Hughes D.S."/>
            <person name="Lee S.F."/>
            <person name="Perry T."/>
            <person name="Stroehlein A.J."/>
            <person name="Ansell B.R."/>
            <person name="Breugelmans B."/>
            <person name="Hofmann A."/>
            <person name="Qu J."/>
            <person name="Dugan S."/>
            <person name="Lee S.L."/>
            <person name="Chao H."/>
            <person name="Dinh H."/>
            <person name="Han Y."/>
            <person name="Doddapaneni H.V."/>
            <person name="Worley K.C."/>
            <person name="Muzny D.M."/>
            <person name="Ioannidis P."/>
            <person name="Waterhouse R.M."/>
            <person name="Zdobnov E.M."/>
            <person name="James P.J."/>
            <person name="Bagnall N.H."/>
            <person name="Kotze A.C."/>
            <person name="Gibbs R.A."/>
            <person name="Richards S."/>
            <person name="Batterham P."/>
            <person name="Gasser R.B."/>
        </authorList>
    </citation>
    <scope>NUCLEOTIDE SEQUENCE [LARGE SCALE GENOMIC DNA]</scope>
    <source>
        <strain evidence="5 6">LS</strain>
        <tissue evidence="5">Full body</tissue>
    </source>
</reference>
<gene>
    <name evidence="5" type="ORF">FF38_06034</name>
</gene>
<dbReference type="GO" id="GO:0005771">
    <property type="term" value="C:multivesicular body"/>
    <property type="evidence" value="ECO:0007669"/>
    <property type="project" value="TreeGrafter"/>
</dbReference>
<evidence type="ECO:0000256" key="4">
    <source>
        <dbReference type="SAM" id="Coils"/>
    </source>
</evidence>
<evidence type="ECO:0000256" key="2">
    <source>
        <dbReference type="ARBA" id="ARBA00006190"/>
    </source>
</evidence>
<dbReference type="InterPro" id="IPR005024">
    <property type="entry name" value="Snf7_fam"/>
</dbReference>
<accession>A0A0L0BXM5</accession>
<keyword evidence="6" id="KW-1185">Reference proteome</keyword>
<dbReference type="GO" id="GO:0032511">
    <property type="term" value="P:late endosome to vacuole transport via multivesicular body sorting pathway"/>
    <property type="evidence" value="ECO:0007669"/>
    <property type="project" value="TreeGrafter"/>
</dbReference>
<feature type="non-terminal residue" evidence="5">
    <location>
        <position position="1"/>
    </location>
</feature>
<name>A0A0L0BXM5_LUCCU</name>
<keyword evidence="3" id="KW-0967">Endosome</keyword>
<proteinExistence type="inferred from homology"/>